<dbReference type="eggNOG" id="COG0596">
    <property type="taxonomic scope" value="Bacteria"/>
</dbReference>
<protein>
    <submittedName>
        <fullName evidence="2">Hydrolase, alpha/beta fold family</fullName>
    </submittedName>
</protein>
<dbReference type="KEGG" id="swp:swp_2700"/>
<sequence length="276" mass="31207">MKNKDFAAYRQQYVIDNQTLSFIDIGQGPALLFGHSYLWDAQMWAPQIEFLSQYYRCIVPDLWGHGLSASMPTSNRSLRDISAQMLSLMDSLEIEEFSVIGLSVGAMWGAELALAAPTRVKRLVMLNSFIGYEPEITRDKYYAMLDMIKQEQGVSASLCSSIAPLFFADQPKVELVELFNARLANLDNEQVDTIYRLGKMIFGRRDTTEEADKLTLPCLIMAGVQDKARSVLESYLMHDIIVDSKFVHIPDAGHISTLEQPEFINEQLSQFLKATD</sequence>
<dbReference type="AlphaFoldDB" id="B8CMP2"/>
<dbReference type="InterPro" id="IPR000073">
    <property type="entry name" value="AB_hydrolase_1"/>
</dbReference>
<reference evidence="2 3" key="1">
    <citation type="journal article" date="2008" name="PLoS ONE">
        <title>Environmental adaptation: genomic analysis of the piezotolerant and psychrotolerant deep-sea iron reducing bacterium Shewanella piezotolerans WP3.</title>
        <authorList>
            <person name="Wang F."/>
            <person name="Wang J."/>
            <person name="Jian H."/>
            <person name="Zhang B."/>
            <person name="Li S."/>
            <person name="Wang F."/>
            <person name="Zeng X."/>
            <person name="Gao L."/>
            <person name="Bartlett D.H."/>
            <person name="Yu J."/>
            <person name="Hu S."/>
            <person name="Xiao X."/>
        </authorList>
    </citation>
    <scope>NUCLEOTIDE SEQUENCE [LARGE SCALE GENOMIC DNA]</scope>
    <source>
        <strain evidence="3">WP3 / JCM 13877</strain>
    </source>
</reference>
<dbReference type="Pfam" id="PF00561">
    <property type="entry name" value="Abhydrolase_1"/>
    <property type="match status" value="1"/>
</dbReference>
<gene>
    <name evidence="2" type="ordered locus">swp_2700</name>
</gene>
<dbReference type="InterPro" id="IPR000639">
    <property type="entry name" value="Epox_hydrolase-like"/>
</dbReference>
<feature type="domain" description="AB hydrolase-1" evidence="1">
    <location>
        <begin position="29"/>
        <end position="260"/>
    </location>
</feature>
<evidence type="ECO:0000313" key="2">
    <source>
        <dbReference type="EMBL" id="ACJ29432.1"/>
    </source>
</evidence>
<dbReference type="PRINTS" id="PR00412">
    <property type="entry name" value="EPOXHYDRLASE"/>
</dbReference>
<dbReference type="PRINTS" id="PR00111">
    <property type="entry name" value="ABHYDROLASE"/>
</dbReference>
<proteinExistence type="predicted"/>
<dbReference type="InterPro" id="IPR050266">
    <property type="entry name" value="AB_hydrolase_sf"/>
</dbReference>
<dbReference type="PANTHER" id="PTHR43798:SF29">
    <property type="entry name" value="AB HYDROLASE-1 DOMAIN-CONTAINING PROTEIN"/>
    <property type="match status" value="1"/>
</dbReference>
<accession>B8CMP2</accession>
<dbReference type="SUPFAM" id="SSF53474">
    <property type="entry name" value="alpha/beta-Hydrolases"/>
    <property type="match status" value="1"/>
</dbReference>
<dbReference type="PANTHER" id="PTHR43798">
    <property type="entry name" value="MONOACYLGLYCEROL LIPASE"/>
    <property type="match status" value="1"/>
</dbReference>
<keyword evidence="2" id="KW-0378">Hydrolase</keyword>
<dbReference type="RefSeq" id="WP_020912788.1">
    <property type="nucleotide sequence ID" value="NC_011566.1"/>
</dbReference>
<evidence type="ECO:0000313" key="3">
    <source>
        <dbReference type="Proteomes" id="UP000000753"/>
    </source>
</evidence>
<dbReference type="HOGENOM" id="CLU_020336_50_1_6"/>
<dbReference type="EMBL" id="CP000472">
    <property type="protein sequence ID" value="ACJ29432.1"/>
    <property type="molecule type" value="Genomic_DNA"/>
</dbReference>
<dbReference type="InterPro" id="IPR029058">
    <property type="entry name" value="AB_hydrolase_fold"/>
</dbReference>
<keyword evidence="3" id="KW-1185">Reference proteome</keyword>
<name>B8CMP2_SHEPW</name>
<dbReference type="GO" id="GO:0016787">
    <property type="term" value="F:hydrolase activity"/>
    <property type="evidence" value="ECO:0007669"/>
    <property type="project" value="UniProtKB-KW"/>
</dbReference>
<dbReference type="Proteomes" id="UP000000753">
    <property type="component" value="Chromosome"/>
</dbReference>
<dbReference type="OrthoDB" id="9779853at2"/>
<dbReference type="STRING" id="225849.swp_2700"/>
<dbReference type="Gene3D" id="3.40.50.1820">
    <property type="entry name" value="alpha/beta hydrolase"/>
    <property type="match status" value="1"/>
</dbReference>
<evidence type="ECO:0000259" key="1">
    <source>
        <dbReference type="Pfam" id="PF00561"/>
    </source>
</evidence>
<organism evidence="2 3">
    <name type="scientific">Shewanella piezotolerans (strain WP3 / JCM 13877)</name>
    <dbReference type="NCBI Taxonomy" id="225849"/>
    <lineage>
        <taxon>Bacteria</taxon>
        <taxon>Pseudomonadati</taxon>
        <taxon>Pseudomonadota</taxon>
        <taxon>Gammaproteobacteria</taxon>
        <taxon>Alteromonadales</taxon>
        <taxon>Shewanellaceae</taxon>
        <taxon>Shewanella</taxon>
    </lineage>
</organism>